<organism evidence="2 3">
    <name type="scientific">Sinomonas halotolerans</name>
    <dbReference type="NCBI Taxonomy" id="1644133"/>
    <lineage>
        <taxon>Bacteria</taxon>
        <taxon>Bacillati</taxon>
        <taxon>Actinomycetota</taxon>
        <taxon>Actinomycetes</taxon>
        <taxon>Micrococcales</taxon>
        <taxon>Micrococcaceae</taxon>
        <taxon>Sinomonas</taxon>
    </lineage>
</organism>
<keyword evidence="3" id="KW-1185">Reference proteome</keyword>
<evidence type="ECO:0000259" key="1">
    <source>
        <dbReference type="Pfam" id="PF10593"/>
    </source>
</evidence>
<feature type="domain" description="Putative endonuclease Z1" evidence="1">
    <location>
        <begin position="424"/>
        <end position="652"/>
    </location>
</feature>
<dbReference type="RefSeq" id="WP_345885798.1">
    <property type="nucleotide sequence ID" value="NZ_JBDFRB010000013.1"/>
</dbReference>
<gene>
    <name evidence="2" type="ORF">ABCQ75_12930</name>
</gene>
<evidence type="ECO:0000313" key="2">
    <source>
        <dbReference type="EMBL" id="MEN2745432.1"/>
    </source>
</evidence>
<evidence type="ECO:0000313" key="3">
    <source>
        <dbReference type="Proteomes" id="UP001422074"/>
    </source>
</evidence>
<sequence>MNLIDENQRLDLNTLEGAIIGRLRDPETGETRRDVSEDDVRGHMDVLSSILAPGATAEQLDELLRTIVAHIGADIPPPGGPLVKDHKPWLEKAKPSITWRRWYAYRRMLSKNGISPKVLLSLDKFTDDILDLIGDPKNPGRWNRRGLIIGDVQSGKTQNFIGIMNKAADAGYRLIIVLSGNTEYLRRQTHERVDAGFIGRDTSLVDLPNQVLVHRDNRVGVGIGNDGVSDVLSMTTVPMDYLQHSKKAVSAPLPSAESTQPVVFVIKKNLHVLRAVEGWAAANANVHGKIDLPVLVLDDESDYASVNTGNEDDPTAINGAIRRILARFNRSSYVAITATPFANIFIDHEAEKVFDPEDGTAYPDLFPEDYVYPLEAPTNYSGIFSIFGLPGEAGPQGLVSLTDAEKWIPVKHRKDQKPGLVPESLRDAIRTFIIANAIMDLRVKAPRRRSMLINASRFVDVQGRIFDQVLEIFERYKMAIDLHSEAYARGEGSSTLDELHDTFVRRFAHTSVTWPAVLAALPGAVASMRPKVYNSRIDKDGEDELYEDSVPTRQIAIGGDLLSRGLTLDGLVVSYFHRRVAAADTMMQMARWFGYRDGYRDLCHLWIGESMADDYRFVGSAVMELRNDLANMKKYNMTPQDFGLAVRKHPEALLITARNKQKSAISAPKSVNLLGQMLESTKLANNLAIAEENFKLTSNFADSLAAHVASGKVTRGLTPREYPLFESVPKEAIADFLRSFSLPPVESRFDVKVLADMAKASAGERFDTWDVVFMNGAPTAEPVPLGESLEVRETRRSVSRRETESRRGEARQAALWVSGKRSRLAGPDDLARLLDSETQTKIVEDYVNRHPEVADEGKVSVPEHAIYPYLTRAKLMIYVLNPTATSFEGEEYLPEEFRGQHLVALKVALPSDPRDIKSGNGKAVYLINTVAQRQWTIEYEDFA</sequence>
<name>A0ABU9X1T7_9MICC</name>
<dbReference type="EMBL" id="JBDFRB010000013">
    <property type="protein sequence ID" value="MEN2745432.1"/>
    <property type="molecule type" value="Genomic_DNA"/>
</dbReference>
<dbReference type="InterPro" id="IPR018310">
    <property type="entry name" value="Put_endonuclease_Z1-dom"/>
</dbReference>
<dbReference type="Pfam" id="PF10593">
    <property type="entry name" value="Z1"/>
    <property type="match status" value="1"/>
</dbReference>
<accession>A0ABU9X1T7</accession>
<dbReference type="Proteomes" id="UP001422074">
    <property type="component" value="Unassembled WGS sequence"/>
</dbReference>
<comment type="caution">
    <text evidence="2">The sequence shown here is derived from an EMBL/GenBank/DDBJ whole genome shotgun (WGS) entry which is preliminary data.</text>
</comment>
<reference evidence="2 3" key="1">
    <citation type="submission" date="2024-05" db="EMBL/GenBank/DDBJ databases">
        <title>Sinomonas sp. nov., isolated from a waste landfill.</title>
        <authorList>
            <person name="Zhao Y."/>
        </authorList>
    </citation>
    <scope>NUCLEOTIDE SEQUENCE [LARGE SCALE GENOMIC DNA]</scope>
    <source>
        <strain evidence="2 3">CCTCC AB2014300</strain>
    </source>
</reference>
<protein>
    <submittedName>
        <fullName evidence="2">Z1 domain-containing protein</fullName>
    </submittedName>
</protein>
<proteinExistence type="predicted"/>